<gene>
    <name evidence="2" type="ORF">CDV28_10375</name>
</gene>
<dbReference type="InterPro" id="IPR010595">
    <property type="entry name" value="DUF1161"/>
</dbReference>
<proteinExistence type="predicted"/>
<sequence>MKRFILLTAAILLSFSQAFAAGKPCEKLKDEIATKLTSKRVRNYELTIVASDAVSPVGKIVGRCEDGSKKIIYSKQVETKKNAQLGSDIAILPPSVKPTQEPITPLQNDPASPSQHVPVVAVQMIEVGQKPVVAIPVIKSCEKLKAEIEAKLSSKGVKAYELTIVAKGAATTGKVVGYCESNAKKIIYNRK</sequence>
<comment type="caution">
    <text evidence="2">The sequence shown here is derived from an EMBL/GenBank/DDBJ whole genome shotgun (WGS) entry which is preliminary data.</text>
</comment>
<reference evidence="2" key="1">
    <citation type="submission" date="2017-07" db="EMBL/GenBank/DDBJ databases">
        <title>The cable genome - Insights into the physiology and evolution of filamentous bacteria capable of sulfide oxidation via long distance electron transfer.</title>
        <authorList>
            <person name="Thorup C."/>
            <person name="Bjerg J.T."/>
            <person name="Schreiber L."/>
            <person name="Nielsen L.P."/>
            <person name="Kjeldsen K.U."/>
            <person name="Boesen T."/>
            <person name="Boggild A."/>
            <person name="Meysman F."/>
            <person name="Geelhoed J."/>
            <person name="Schramm A."/>
        </authorList>
    </citation>
    <scope>NUCLEOTIDE SEQUENCE [LARGE SCALE GENOMIC DNA]</scope>
    <source>
        <strain evidence="2">GS</strain>
    </source>
</reference>
<organism evidence="2 3">
    <name type="scientific">Candidatus Electronema aureum</name>
    <dbReference type="NCBI Taxonomy" id="2005002"/>
    <lineage>
        <taxon>Bacteria</taxon>
        <taxon>Pseudomonadati</taxon>
        <taxon>Thermodesulfobacteriota</taxon>
        <taxon>Desulfobulbia</taxon>
        <taxon>Desulfobulbales</taxon>
        <taxon>Desulfobulbaceae</taxon>
        <taxon>Candidatus Electronema</taxon>
    </lineage>
</organism>
<feature type="signal peptide" evidence="1">
    <location>
        <begin position="1"/>
        <end position="20"/>
    </location>
</feature>
<feature type="chain" id="PRO_5022163376" description="DUF1161 domain-containing protein" evidence="1">
    <location>
        <begin position="21"/>
        <end position="191"/>
    </location>
</feature>
<dbReference type="Pfam" id="PF06649">
    <property type="entry name" value="DUF1161"/>
    <property type="match status" value="2"/>
</dbReference>
<keyword evidence="3" id="KW-1185">Reference proteome</keyword>
<protein>
    <recommendedName>
        <fullName evidence="4">DUF1161 domain-containing protein</fullName>
    </recommendedName>
</protein>
<evidence type="ECO:0000313" key="3">
    <source>
        <dbReference type="Proteomes" id="UP000316238"/>
    </source>
</evidence>
<dbReference type="EMBL" id="NQJD01000003">
    <property type="protein sequence ID" value="TAA75836.1"/>
    <property type="molecule type" value="Genomic_DNA"/>
</dbReference>
<dbReference type="AlphaFoldDB" id="A0A521G489"/>
<evidence type="ECO:0008006" key="4">
    <source>
        <dbReference type="Google" id="ProtNLM"/>
    </source>
</evidence>
<accession>A0A521G489</accession>
<evidence type="ECO:0000256" key="1">
    <source>
        <dbReference type="SAM" id="SignalP"/>
    </source>
</evidence>
<evidence type="ECO:0000313" key="2">
    <source>
        <dbReference type="EMBL" id="TAA75836.1"/>
    </source>
</evidence>
<keyword evidence="1" id="KW-0732">Signal</keyword>
<name>A0A521G489_9BACT</name>
<dbReference type="Proteomes" id="UP000316238">
    <property type="component" value="Unassembled WGS sequence"/>
</dbReference>